<keyword evidence="3" id="KW-1185">Reference proteome</keyword>
<evidence type="ECO:0000313" key="3">
    <source>
        <dbReference type="Proteomes" id="UP000323046"/>
    </source>
</evidence>
<dbReference type="Proteomes" id="UP000323046">
    <property type="component" value="Chromosome"/>
</dbReference>
<name>A0A5P2B5W0_STRVZ</name>
<dbReference type="RefSeq" id="WP_150165282.1">
    <property type="nucleotide sequence ID" value="NZ_CP029193.1"/>
</dbReference>
<proteinExistence type="predicted"/>
<dbReference type="EMBL" id="CP029193">
    <property type="protein sequence ID" value="QES25875.1"/>
    <property type="molecule type" value="Genomic_DNA"/>
</dbReference>
<organism evidence="2 3">
    <name type="scientific">Streptomyces venezuelae</name>
    <dbReference type="NCBI Taxonomy" id="54571"/>
    <lineage>
        <taxon>Bacteria</taxon>
        <taxon>Bacillati</taxon>
        <taxon>Actinomycetota</taxon>
        <taxon>Actinomycetes</taxon>
        <taxon>Kitasatosporales</taxon>
        <taxon>Streptomycetaceae</taxon>
        <taxon>Streptomyces</taxon>
    </lineage>
</organism>
<evidence type="ECO:0000313" key="2">
    <source>
        <dbReference type="EMBL" id="QES25875.1"/>
    </source>
</evidence>
<evidence type="ECO:0000256" key="1">
    <source>
        <dbReference type="SAM" id="MobiDB-lite"/>
    </source>
</evidence>
<protein>
    <submittedName>
        <fullName evidence="2">Uncharacterized protein</fullName>
    </submittedName>
</protein>
<feature type="region of interest" description="Disordered" evidence="1">
    <location>
        <begin position="1"/>
        <end position="23"/>
    </location>
</feature>
<gene>
    <name evidence="2" type="ORF">DEJ47_04870</name>
</gene>
<dbReference type="OrthoDB" id="9914036at2"/>
<accession>A0A5P2B5W0</accession>
<sequence length="75" mass="7965">MPDTQDPWQPTRPIPAHRRKGAGALNPAQLALADDLHTRALALRAASDGDLSIREAVHLAAVQLGLEAPTPEDTP</sequence>
<reference evidence="2 3" key="1">
    <citation type="submission" date="2018-05" db="EMBL/GenBank/DDBJ databases">
        <title>Streptomyces venezuelae.</title>
        <authorList>
            <person name="Kim W."/>
            <person name="Lee N."/>
            <person name="Cho B.-K."/>
        </authorList>
    </citation>
    <scope>NUCLEOTIDE SEQUENCE [LARGE SCALE GENOMIC DNA]</scope>
    <source>
        <strain evidence="2 3">ATCC 14583</strain>
    </source>
</reference>
<dbReference type="AlphaFoldDB" id="A0A5P2B5W0"/>